<dbReference type="InterPro" id="IPR020616">
    <property type="entry name" value="Thiolase_N"/>
</dbReference>
<dbReference type="InterPro" id="IPR002155">
    <property type="entry name" value="Thiolase"/>
</dbReference>
<evidence type="ECO:0000256" key="5">
    <source>
        <dbReference type="ARBA" id="ARBA00030755"/>
    </source>
</evidence>
<reference evidence="10" key="1">
    <citation type="submission" date="2020-10" db="EMBL/GenBank/DDBJ databases">
        <title>Ca. Dormibacterota MAGs.</title>
        <authorList>
            <person name="Montgomery K."/>
        </authorList>
    </citation>
    <scope>NUCLEOTIDE SEQUENCE [LARGE SCALE GENOMIC DNA]</scope>
    <source>
        <strain evidence="10">SC8812_S17_10</strain>
    </source>
</reference>
<dbReference type="SUPFAM" id="SSF53901">
    <property type="entry name" value="Thiolase-like"/>
    <property type="match status" value="2"/>
</dbReference>
<evidence type="ECO:0000256" key="1">
    <source>
        <dbReference type="ARBA" id="ARBA00010982"/>
    </source>
</evidence>
<sequence length="395" mass="41329">MEKSVIVAGARTPIGKFGGALRDLEAVELGALAVEAALERAGISGDQVDYVILGQVLQAGAGQITARQAAIKGGVPKQVPAITINKVCLSGLNAIAMADQMIRAGELETVVAGGMESMTQAPYLFPKARFGARIGNAEMVDSMVHDGLWSTFTGQHMGESSDAVNRELGITREDQDEWAARSHRRALGAWDEGRLAEESIVVRVPQRRGEPVVVGRDEGIRPGMTAAALTSLPPAFSADGTITAGNASQVSDGAAALVVMSQRRARELGLRPLAEIVSHGMSAERYAWLHTVPALAMQRALERAALRPQDLELVEINEAFASVALHATRTLCIDEDRVNVNGGAVAVGHPLGASGARLALTLAHEMRRRGARLGGAALCGGGGQGEALVLRNPAA</sequence>
<accession>A0A934N8L1</accession>
<dbReference type="PANTHER" id="PTHR18919">
    <property type="entry name" value="ACETYL-COA C-ACYLTRANSFERASE"/>
    <property type="match status" value="1"/>
</dbReference>
<dbReference type="Pfam" id="PF02803">
    <property type="entry name" value="Thiolase_C"/>
    <property type="match status" value="1"/>
</dbReference>
<dbReference type="InterPro" id="IPR020613">
    <property type="entry name" value="Thiolase_CS"/>
</dbReference>
<evidence type="ECO:0000313" key="10">
    <source>
        <dbReference type="EMBL" id="MBJ7597724.1"/>
    </source>
</evidence>
<dbReference type="EMBL" id="JAEKNR010000074">
    <property type="protein sequence ID" value="MBJ7597724.1"/>
    <property type="molecule type" value="Genomic_DNA"/>
</dbReference>
<evidence type="ECO:0000313" key="11">
    <source>
        <dbReference type="Proteomes" id="UP000612893"/>
    </source>
</evidence>
<dbReference type="NCBIfam" id="TIGR01930">
    <property type="entry name" value="AcCoA-C-Actrans"/>
    <property type="match status" value="1"/>
</dbReference>
<dbReference type="CDD" id="cd00751">
    <property type="entry name" value="thiolase"/>
    <property type="match status" value="1"/>
</dbReference>
<gene>
    <name evidence="10" type="ORF">JF922_06525</name>
</gene>
<organism evidence="10 11">
    <name type="scientific">Candidatus Nephthysia bennettiae</name>
    <dbReference type="NCBI Taxonomy" id="3127016"/>
    <lineage>
        <taxon>Bacteria</taxon>
        <taxon>Bacillati</taxon>
        <taxon>Candidatus Dormiibacterota</taxon>
        <taxon>Candidatus Dormibacteria</taxon>
        <taxon>Candidatus Dormibacterales</taxon>
        <taxon>Candidatus Dormibacteraceae</taxon>
        <taxon>Candidatus Nephthysia</taxon>
    </lineage>
</organism>
<feature type="domain" description="Thiolase N-terminal" evidence="8">
    <location>
        <begin position="5"/>
        <end position="262"/>
    </location>
</feature>
<dbReference type="PIRSF" id="PIRSF000429">
    <property type="entry name" value="Ac-CoA_Ac_transf"/>
    <property type="match status" value="1"/>
</dbReference>
<comment type="similarity">
    <text evidence="1 7">Belongs to the thiolase-like superfamily. Thiolase family.</text>
</comment>
<name>A0A934N8L1_9BACT</name>
<evidence type="ECO:0000256" key="3">
    <source>
        <dbReference type="ARBA" id="ARBA00022679"/>
    </source>
</evidence>
<protein>
    <recommendedName>
        <fullName evidence="2">acetyl-CoA C-acetyltransferase</fullName>
        <ecNumber evidence="2">2.3.1.9</ecNumber>
    </recommendedName>
    <alternativeName>
        <fullName evidence="5">Acetoacetyl-CoA thiolase</fullName>
    </alternativeName>
</protein>
<dbReference type="Pfam" id="PF00108">
    <property type="entry name" value="Thiolase_N"/>
    <property type="match status" value="1"/>
</dbReference>
<dbReference type="RefSeq" id="WP_350341356.1">
    <property type="nucleotide sequence ID" value="NZ_JAEKNR010000074.1"/>
</dbReference>
<dbReference type="Gene3D" id="3.40.47.10">
    <property type="match status" value="2"/>
</dbReference>
<comment type="caution">
    <text evidence="10">The sequence shown here is derived from an EMBL/GenBank/DDBJ whole genome shotgun (WGS) entry which is preliminary data.</text>
</comment>
<dbReference type="InterPro" id="IPR020617">
    <property type="entry name" value="Thiolase_C"/>
</dbReference>
<feature type="active site" description="Proton acceptor" evidence="6">
    <location>
        <position position="379"/>
    </location>
</feature>
<keyword evidence="11" id="KW-1185">Reference proteome</keyword>
<keyword evidence="3 7" id="KW-0808">Transferase</keyword>
<dbReference type="PROSITE" id="PS00737">
    <property type="entry name" value="THIOLASE_2"/>
    <property type="match status" value="1"/>
</dbReference>
<keyword evidence="4 7" id="KW-0012">Acyltransferase</keyword>
<proteinExistence type="inferred from homology"/>
<dbReference type="Proteomes" id="UP000612893">
    <property type="component" value="Unassembled WGS sequence"/>
</dbReference>
<evidence type="ECO:0000259" key="8">
    <source>
        <dbReference type="Pfam" id="PF00108"/>
    </source>
</evidence>
<feature type="active site" description="Proton acceptor" evidence="6">
    <location>
        <position position="349"/>
    </location>
</feature>
<evidence type="ECO:0000256" key="2">
    <source>
        <dbReference type="ARBA" id="ARBA00012705"/>
    </source>
</evidence>
<dbReference type="GO" id="GO:0003985">
    <property type="term" value="F:acetyl-CoA C-acetyltransferase activity"/>
    <property type="evidence" value="ECO:0007669"/>
    <property type="project" value="UniProtKB-EC"/>
</dbReference>
<evidence type="ECO:0000256" key="4">
    <source>
        <dbReference type="ARBA" id="ARBA00023315"/>
    </source>
</evidence>
<dbReference type="InterPro" id="IPR016039">
    <property type="entry name" value="Thiolase-like"/>
</dbReference>
<dbReference type="EC" id="2.3.1.9" evidence="2"/>
<evidence type="ECO:0000256" key="7">
    <source>
        <dbReference type="RuleBase" id="RU003557"/>
    </source>
</evidence>
<dbReference type="PROSITE" id="PS00098">
    <property type="entry name" value="THIOLASE_1"/>
    <property type="match status" value="1"/>
</dbReference>
<evidence type="ECO:0000259" key="9">
    <source>
        <dbReference type="Pfam" id="PF02803"/>
    </source>
</evidence>
<feature type="domain" description="Thiolase C-terminal" evidence="9">
    <location>
        <begin position="271"/>
        <end position="391"/>
    </location>
</feature>
<dbReference type="FunFam" id="3.40.47.10:FF:000010">
    <property type="entry name" value="Acetyl-CoA acetyltransferase (Thiolase)"/>
    <property type="match status" value="1"/>
</dbReference>
<dbReference type="InterPro" id="IPR020615">
    <property type="entry name" value="Thiolase_acyl_enz_int_AS"/>
</dbReference>
<dbReference type="PANTHER" id="PTHR18919:SF107">
    <property type="entry name" value="ACETYL-COA ACETYLTRANSFERASE, CYTOSOLIC"/>
    <property type="match status" value="1"/>
</dbReference>
<feature type="active site" description="Acyl-thioester intermediate" evidence="6">
    <location>
        <position position="88"/>
    </location>
</feature>
<evidence type="ECO:0000256" key="6">
    <source>
        <dbReference type="PIRSR" id="PIRSR000429-1"/>
    </source>
</evidence>
<dbReference type="AlphaFoldDB" id="A0A934N8L1"/>